<keyword evidence="1" id="KW-0472">Membrane</keyword>
<feature type="transmembrane region" description="Helical" evidence="1">
    <location>
        <begin position="20"/>
        <end position="37"/>
    </location>
</feature>
<protein>
    <submittedName>
        <fullName evidence="2">Uncharacterized protein</fullName>
    </submittedName>
</protein>
<sequence>MEAFYSTCSNNLVRMTYLRTIMLSQLCIALVFFLRVVPEICRRYAKIGRIGDFTREIIECLPNANTNFQLIEEVREALKKSPLVHGPQHQKLYCTGSMKDAPCFERCFVELSVLF</sequence>
<evidence type="ECO:0000256" key="1">
    <source>
        <dbReference type="SAM" id="Phobius"/>
    </source>
</evidence>
<reference evidence="2 3" key="1">
    <citation type="submission" date="2024-01" db="EMBL/GenBank/DDBJ databases">
        <title>The genomes of 5 underutilized Papilionoideae crops provide insights into root nodulation and disease resistanc.</title>
        <authorList>
            <person name="Yuan L."/>
        </authorList>
    </citation>
    <scope>NUCLEOTIDE SEQUENCE [LARGE SCALE GENOMIC DNA]</scope>
    <source>
        <strain evidence="2">ZHUSHIDOU_FW_LH</strain>
        <tissue evidence="2">Leaf</tissue>
    </source>
</reference>
<organism evidence="2 3">
    <name type="scientific">Crotalaria pallida</name>
    <name type="common">Smooth rattlebox</name>
    <name type="synonym">Crotalaria striata</name>
    <dbReference type="NCBI Taxonomy" id="3830"/>
    <lineage>
        <taxon>Eukaryota</taxon>
        <taxon>Viridiplantae</taxon>
        <taxon>Streptophyta</taxon>
        <taxon>Embryophyta</taxon>
        <taxon>Tracheophyta</taxon>
        <taxon>Spermatophyta</taxon>
        <taxon>Magnoliopsida</taxon>
        <taxon>eudicotyledons</taxon>
        <taxon>Gunneridae</taxon>
        <taxon>Pentapetalae</taxon>
        <taxon>rosids</taxon>
        <taxon>fabids</taxon>
        <taxon>Fabales</taxon>
        <taxon>Fabaceae</taxon>
        <taxon>Papilionoideae</taxon>
        <taxon>50 kb inversion clade</taxon>
        <taxon>genistoids sensu lato</taxon>
        <taxon>core genistoids</taxon>
        <taxon>Crotalarieae</taxon>
        <taxon>Crotalaria</taxon>
    </lineage>
</organism>
<keyword evidence="1" id="KW-1133">Transmembrane helix</keyword>
<dbReference type="Proteomes" id="UP001372338">
    <property type="component" value="Unassembled WGS sequence"/>
</dbReference>
<keyword evidence="3" id="KW-1185">Reference proteome</keyword>
<gene>
    <name evidence="2" type="ORF">RIF29_18627</name>
</gene>
<dbReference type="AlphaFoldDB" id="A0AAN9I6Z8"/>
<name>A0AAN9I6Z8_CROPI</name>
<proteinExistence type="predicted"/>
<accession>A0AAN9I6Z8</accession>
<comment type="caution">
    <text evidence="2">The sequence shown here is derived from an EMBL/GenBank/DDBJ whole genome shotgun (WGS) entry which is preliminary data.</text>
</comment>
<evidence type="ECO:0000313" key="2">
    <source>
        <dbReference type="EMBL" id="KAK7265990.1"/>
    </source>
</evidence>
<evidence type="ECO:0000313" key="3">
    <source>
        <dbReference type="Proteomes" id="UP001372338"/>
    </source>
</evidence>
<keyword evidence="1" id="KW-0812">Transmembrane</keyword>
<dbReference type="EMBL" id="JAYWIO010000004">
    <property type="protein sequence ID" value="KAK7265990.1"/>
    <property type="molecule type" value="Genomic_DNA"/>
</dbReference>